<dbReference type="InterPro" id="IPR024401">
    <property type="entry name" value="WYL_prot"/>
</dbReference>
<dbReference type="Proteomes" id="UP001108025">
    <property type="component" value="Unassembled WGS sequence"/>
</dbReference>
<dbReference type="Pfam" id="PF10902">
    <property type="entry name" value="WYL_2"/>
    <property type="match status" value="1"/>
</dbReference>
<dbReference type="EMBL" id="JAJNAY010000001">
    <property type="protein sequence ID" value="MCD1115595.1"/>
    <property type="molecule type" value="Genomic_DNA"/>
</dbReference>
<accession>A0A9Q3V1H0</accession>
<proteinExistence type="predicted"/>
<reference evidence="1" key="1">
    <citation type="submission" date="2021-11" db="EMBL/GenBank/DDBJ databases">
        <title>Description of novel Chryseobacterium species.</title>
        <authorList>
            <person name="Saticioglu I.B."/>
            <person name="Ay H."/>
            <person name="Altun S."/>
            <person name="Duman M."/>
        </authorList>
    </citation>
    <scope>NUCLEOTIDE SEQUENCE</scope>
    <source>
        <strain evidence="1">C-17</strain>
    </source>
</reference>
<dbReference type="RefSeq" id="WP_230666760.1">
    <property type="nucleotide sequence ID" value="NZ_JAJNAY010000001.1"/>
</dbReference>
<name>A0A9Q3V1H0_9FLAO</name>
<comment type="caution">
    <text evidence="1">The sequence shown here is derived from an EMBL/GenBank/DDBJ whole genome shotgun (WGS) entry which is preliminary data.</text>
</comment>
<dbReference type="AlphaFoldDB" id="A0A9Q3V1H0"/>
<sequence>MATISTSRAEKIARNINAMDVNFSYSDDMRTYRFFSKLEKQLREILSTLSQEDKLMIAQLCNDAEAAFFGLNKEELTKTEDMKTPTTSFRKTVMLRAYHIMATTGKEWAICLKKAWQLYRLNKEMHKGEVTFYFEKKDGSLRKAVGSLKMDSINYEFKTDNQPKVTTFTYFDIEANSFRSFKIENFMMVEQPRTPEVKATAVLKKTPAKLIRIRRTHLKSA</sequence>
<organism evidence="1 2">
    <name type="scientific">Chryseobacterium turcicum</name>
    <dbReference type="NCBI Taxonomy" id="2898076"/>
    <lineage>
        <taxon>Bacteria</taxon>
        <taxon>Pseudomonadati</taxon>
        <taxon>Bacteroidota</taxon>
        <taxon>Flavobacteriia</taxon>
        <taxon>Flavobacteriales</taxon>
        <taxon>Weeksellaceae</taxon>
        <taxon>Chryseobacterium group</taxon>
        <taxon>Chryseobacterium</taxon>
    </lineage>
</organism>
<keyword evidence="2" id="KW-1185">Reference proteome</keyword>
<evidence type="ECO:0000313" key="1">
    <source>
        <dbReference type="EMBL" id="MCD1115595.1"/>
    </source>
</evidence>
<evidence type="ECO:0000313" key="2">
    <source>
        <dbReference type="Proteomes" id="UP001108025"/>
    </source>
</evidence>
<protein>
    <submittedName>
        <fullName evidence="1">SH3 beta-barrel fold-containing protein</fullName>
    </submittedName>
</protein>
<gene>
    <name evidence="1" type="ORF">LO744_01725</name>
</gene>